<comment type="caution">
    <text evidence="1">The sequence shown here is derived from an EMBL/GenBank/DDBJ whole genome shotgun (WGS) entry which is preliminary data.</text>
</comment>
<accession>A0AAW2ZNP2</accession>
<evidence type="ECO:0000313" key="2">
    <source>
        <dbReference type="Proteomes" id="UP001431209"/>
    </source>
</evidence>
<protein>
    <submittedName>
        <fullName evidence="1">MiaB</fullName>
    </submittedName>
</protein>
<dbReference type="AlphaFoldDB" id="A0AAW2ZNP2"/>
<evidence type="ECO:0000313" key="1">
    <source>
        <dbReference type="EMBL" id="KAL0491471.1"/>
    </source>
</evidence>
<gene>
    <name evidence="1" type="ORF">AKO1_000895</name>
</gene>
<name>A0AAW2ZNP2_9EUKA</name>
<organism evidence="1 2">
    <name type="scientific">Acrasis kona</name>
    <dbReference type="NCBI Taxonomy" id="1008807"/>
    <lineage>
        <taxon>Eukaryota</taxon>
        <taxon>Discoba</taxon>
        <taxon>Heterolobosea</taxon>
        <taxon>Tetramitia</taxon>
        <taxon>Eutetramitia</taxon>
        <taxon>Acrasidae</taxon>
        <taxon>Acrasis</taxon>
    </lineage>
</organism>
<reference evidence="1 2" key="1">
    <citation type="submission" date="2024-03" db="EMBL/GenBank/DDBJ databases">
        <title>The Acrasis kona genome and developmental transcriptomes reveal deep origins of eukaryotic multicellular pathways.</title>
        <authorList>
            <person name="Sheikh S."/>
            <person name="Fu C.-J."/>
            <person name="Brown M.W."/>
            <person name="Baldauf S.L."/>
        </authorList>
    </citation>
    <scope>NUCLEOTIDE SEQUENCE [LARGE SCALE GENOMIC DNA]</scope>
    <source>
        <strain evidence="1 2">ATCC MYA-3509</strain>
    </source>
</reference>
<dbReference type="Proteomes" id="UP001431209">
    <property type="component" value="Unassembled WGS sequence"/>
</dbReference>
<keyword evidence="2" id="KW-1185">Reference proteome</keyword>
<sequence length="163" mass="18970">MKKMNIQTDKERSFPEKFHSHDNATVEETRANKPLIEFDIGDEEIFSKMLHECNHAPRPQTYHSISEIPAHLKEATGPPPGLHVPYRQNVSSEMNPLSFSGEIYYFDKGNTRFTYEEYKRVLGSVWGFYSQYPFNDAVLKVIAFFFRRGLDAIVESPHILLRD</sequence>
<dbReference type="EMBL" id="JAOPGA020001808">
    <property type="protein sequence ID" value="KAL0491471.1"/>
    <property type="molecule type" value="Genomic_DNA"/>
</dbReference>
<proteinExistence type="predicted"/>